<dbReference type="Pfam" id="PF08245">
    <property type="entry name" value="Mur_ligase_M"/>
    <property type="match status" value="1"/>
</dbReference>
<evidence type="ECO:0000256" key="1">
    <source>
        <dbReference type="ARBA" id="ARBA00004496"/>
    </source>
</evidence>
<evidence type="ECO:0000256" key="7">
    <source>
        <dbReference type="HAMAP-Rule" id="MF_00639"/>
    </source>
</evidence>
<dbReference type="InterPro" id="IPR013221">
    <property type="entry name" value="Mur_ligase_cen"/>
</dbReference>
<feature type="domain" description="Mur ligase C-terminal" evidence="9">
    <location>
        <begin position="317"/>
        <end position="430"/>
    </location>
</feature>
<dbReference type="PANTHER" id="PTHR43692:SF1">
    <property type="entry name" value="UDP-N-ACETYLMURAMOYLALANINE--D-GLUTAMATE LIGASE"/>
    <property type="match status" value="1"/>
</dbReference>
<feature type="binding site" evidence="7">
    <location>
        <begin position="118"/>
        <end position="124"/>
    </location>
    <ligand>
        <name>ATP</name>
        <dbReference type="ChEBI" id="CHEBI:30616"/>
    </ligand>
</feature>
<keyword evidence="3 7" id="KW-0963">Cytoplasm</keyword>
<keyword evidence="6 7" id="KW-0067">ATP-binding</keyword>
<dbReference type="Pfam" id="PF21377">
    <property type="entry name" value="MurD_N"/>
    <property type="match status" value="1"/>
</dbReference>
<evidence type="ECO:0000256" key="6">
    <source>
        <dbReference type="ARBA" id="ARBA00022840"/>
    </source>
</evidence>
<keyword evidence="7 8" id="KW-0132">Cell division</keyword>
<dbReference type="EMBL" id="JAAVJR010000001">
    <property type="protein sequence ID" value="NJW51965.1"/>
    <property type="molecule type" value="Genomic_DNA"/>
</dbReference>
<evidence type="ECO:0000256" key="8">
    <source>
        <dbReference type="RuleBase" id="RU003664"/>
    </source>
</evidence>
<dbReference type="GO" id="GO:0008764">
    <property type="term" value="F:UDP-N-acetylmuramoylalanine-D-glutamate ligase activity"/>
    <property type="evidence" value="ECO:0007669"/>
    <property type="project" value="UniProtKB-EC"/>
</dbReference>
<dbReference type="SUPFAM" id="SSF53244">
    <property type="entry name" value="MurD-like peptide ligases, peptide-binding domain"/>
    <property type="match status" value="1"/>
</dbReference>
<dbReference type="SUPFAM" id="SSF51984">
    <property type="entry name" value="MurCD N-terminal domain"/>
    <property type="match status" value="1"/>
</dbReference>
<comment type="catalytic activity">
    <reaction evidence="7 8">
        <text>UDP-N-acetyl-alpha-D-muramoyl-L-alanine + D-glutamate + ATP = UDP-N-acetyl-alpha-D-muramoyl-L-alanyl-D-glutamate + ADP + phosphate + H(+)</text>
        <dbReference type="Rhea" id="RHEA:16429"/>
        <dbReference type="ChEBI" id="CHEBI:15378"/>
        <dbReference type="ChEBI" id="CHEBI:29986"/>
        <dbReference type="ChEBI" id="CHEBI:30616"/>
        <dbReference type="ChEBI" id="CHEBI:43474"/>
        <dbReference type="ChEBI" id="CHEBI:83898"/>
        <dbReference type="ChEBI" id="CHEBI:83900"/>
        <dbReference type="ChEBI" id="CHEBI:456216"/>
        <dbReference type="EC" id="6.3.2.9"/>
    </reaction>
</comment>
<dbReference type="InterPro" id="IPR036565">
    <property type="entry name" value="Mur-like_cat_sf"/>
</dbReference>
<name>A0ABX1CUK5_9FLAO</name>
<protein>
    <recommendedName>
        <fullName evidence="7 8">UDP-N-acetylmuramoylalanine--D-glutamate ligase</fullName>
        <ecNumber evidence="7 8">6.3.2.9</ecNumber>
    </recommendedName>
    <alternativeName>
        <fullName evidence="7">D-glutamic acid-adding enzyme</fullName>
    </alternativeName>
    <alternativeName>
        <fullName evidence="7">UDP-N-acetylmuramoyl-L-alanyl-D-glutamate synthetase</fullName>
    </alternativeName>
</protein>
<accession>A0ABX1CUK5</accession>
<comment type="pathway">
    <text evidence="2 7 8">Cell wall biogenesis; peptidoglycan biosynthesis.</text>
</comment>
<evidence type="ECO:0000256" key="4">
    <source>
        <dbReference type="ARBA" id="ARBA00022598"/>
    </source>
</evidence>
<dbReference type="InterPro" id="IPR004101">
    <property type="entry name" value="Mur_ligase_C"/>
</dbReference>
<dbReference type="RefSeq" id="WP_168137090.1">
    <property type="nucleotide sequence ID" value="NZ_JAAVJR010000001.1"/>
</dbReference>
<evidence type="ECO:0000259" key="10">
    <source>
        <dbReference type="Pfam" id="PF08245"/>
    </source>
</evidence>
<dbReference type="Pfam" id="PF02875">
    <property type="entry name" value="Mur_ligase_C"/>
    <property type="match status" value="1"/>
</dbReference>
<feature type="domain" description="Mur ligase central" evidence="10">
    <location>
        <begin position="116"/>
        <end position="295"/>
    </location>
</feature>
<evidence type="ECO:0000256" key="3">
    <source>
        <dbReference type="ARBA" id="ARBA00022490"/>
    </source>
</evidence>
<keyword evidence="7 8" id="KW-0961">Cell wall biogenesis/degradation</keyword>
<comment type="subcellular location">
    <subcellularLocation>
        <location evidence="1 7 8">Cytoplasm</location>
    </subcellularLocation>
</comment>
<dbReference type="Gene3D" id="3.40.1190.10">
    <property type="entry name" value="Mur-like, catalytic domain"/>
    <property type="match status" value="1"/>
</dbReference>
<dbReference type="InterPro" id="IPR005762">
    <property type="entry name" value="MurD"/>
</dbReference>
<sequence length="453" mass="50697">MFQGTKNTERNFLVILGGGESGVGTAILGKKEGFRVFVSDRGKIAEKFRIQLEEHGIAWEDGQHSEEKIMQADLVMKSPGIPDDAPLVSRLRGKGIPVISEIEFAYSFTNAVLVGITGSNGKTTTTMLTHHLLKDGGLNVGMAGNVGQSFAKQVAQTNADHFVLELSSFQLDGIEEFRPHIAVLTNITPDHLDRYRHDFNQYIASKFRIVKNQTEKDYFIYDADDPVIMKWLQENPIQSQKLPFSLREELEQGAFIKDKQLIIRTDNSELTMPTSNLTLEGKHNAKNAMAAATVAQLLRIRKETIRQSMESFQGVEHRLEKVLKINNVQYINDSKATNVNATYYALESMDTETVWIVGGVDKGNEYAELLPLVNEKVKAIVCLGVNNQPIIEAFGNCVDLIFETQSMEDAVKQAYKLAERGDAVLLSPACASFDLFQNYEDRGRQFKEAVRKL</sequence>
<dbReference type="Gene3D" id="3.40.50.720">
    <property type="entry name" value="NAD(P)-binding Rossmann-like Domain"/>
    <property type="match status" value="1"/>
</dbReference>
<evidence type="ECO:0000259" key="9">
    <source>
        <dbReference type="Pfam" id="PF02875"/>
    </source>
</evidence>
<keyword evidence="4 7" id="KW-0436">Ligase</keyword>
<dbReference type="EC" id="6.3.2.9" evidence="7 8"/>
<evidence type="ECO:0000256" key="5">
    <source>
        <dbReference type="ARBA" id="ARBA00022741"/>
    </source>
</evidence>
<dbReference type="NCBIfam" id="TIGR01087">
    <property type="entry name" value="murD"/>
    <property type="match status" value="1"/>
</dbReference>
<dbReference type="Gene3D" id="3.90.190.20">
    <property type="entry name" value="Mur ligase, C-terminal domain"/>
    <property type="match status" value="1"/>
</dbReference>
<comment type="function">
    <text evidence="7 8">Cell wall formation. Catalyzes the addition of glutamate to the nucleotide precursor UDP-N-acetylmuramoyl-L-alanine (UMA).</text>
</comment>
<evidence type="ECO:0000313" key="12">
    <source>
        <dbReference type="Proteomes" id="UP000703674"/>
    </source>
</evidence>
<dbReference type="HAMAP" id="MF_00639">
    <property type="entry name" value="MurD"/>
    <property type="match status" value="1"/>
</dbReference>
<keyword evidence="12" id="KW-1185">Reference proteome</keyword>
<keyword evidence="7 8" id="KW-0133">Cell shape</keyword>
<keyword evidence="7 8" id="KW-0131">Cell cycle</keyword>
<comment type="similarity">
    <text evidence="7">Belongs to the MurCDEF family.</text>
</comment>
<dbReference type="SUPFAM" id="SSF53623">
    <property type="entry name" value="MurD-like peptide ligases, catalytic domain"/>
    <property type="match status" value="1"/>
</dbReference>
<dbReference type="InterPro" id="IPR036615">
    <property type="entry name" value="Mur_ligase_C_dom_sf"/>
</dbReference>
<evidence type="ECO:0000256" key="2">
    <source>
        <dbReference type="ARBA" id="ARBA00004752"/>
    </source>
</evidence>
<keyword evidence="5 7" id="KW-0547">Nucleotide-binding</keyword>
<proteinExistence type="inferred from homology"/>
<keyword evidence="7 8" id="KW-0573">Peptidoglycan synthesis</keyword>
<evidence type="ECO:0000313" key="11">
    <source>
        <dbReference type="EMBL" id="NJW51965.1"/>
    </source>
</evidence>
<comment type="caution">
    <text evidence="11">The sequence shown here is derived from an EMBL/GenBank/DDBJ whole genome shotgun (WGS) entry which is preliminary data.</text>
</comment>
<organism evidence="11 12">
    <name type="scientific">Salinimicrobium oceani</name>
    <dbReference type="NCBI Taxonomy" id="2722702"/>
    <lineage>
        <taxon>Bacteria</taxon>
        <taxon>Pseudomonadati</taxon>
        <taxon>Bacteroidota</taxon>
        <taxon>Flavobacteriia</taxon>
        <taxon>Flavobacteriales</taxon>
        <taxon>Flavobacteriaceae</taxon>
        <taxon>Salinimicrobium</taxon>
    </lineage>
</organism>
<reference evidence="11 12" key="1">
    <citation type="submission" date="2020-03" db="EMBL/GenBank/DDBJ databases">
        <title>Salinimicrobium sp. nov, isolated from SCS.</title>
        <authorList>
            <person name="Cao W.R."/>
        </authorList>
    </citation>
    <scope>NUCLEOTIDE SEQUENCE [LARGE SCALE GENOMIC DNA]</scope>
    <source>
        <strain evidence="12">J15B91</strain>
    </source>
</reference>
<gene>
    <name evidence="7" type="primary">murD</name>
    <name evidence="11" type="ORF">HC175_03445</name>
</gene>
<dbReference type="PANTHER" id="PTHR43692">
    <property type="entry name" value="UDP-N-ACETYLMURAMOYLALANINE--D-GLUTAMATE LIGASE"/>
    <property type="match status" value="1"/>
</dbReference>
<dbReference type="Proteomes" id="UP000703674">
    <property type="component" value="Unassembled WGS sequence"/>
</dbReference>